<dbReference type="InParanoid" id="A0A1U8Q6N0"/>
<dbReference type="PANTHER" id="PTHR48475:SF1">
    <property type="entry name" value="RNASE H TYPE-1 DOMAIN-CONTAINING PROTEIN"/>
    <property type="match status" value="1"/>
</dbReference>
<dbReference type="CDD" id="cd09279">
    <property type="entry name" value="RNase_HI_like"/>
    <property type="match status" value="1"/>
</dbReference>
<dbReference type="GO" id="GO:0003676">
    <property type="term" value="F:nucleic acid binding"/>
    <property type="evidence" value="ECO:0007669"/>
    <property type="project" value="InterPro"/>
</dbReference>
<evidence type="ECO:0000313" key="2">
    <source>
        <dbReference type="Proteomes" id="UP000189703"/>
    </source>
</evidence>
<dbReference type="OMA" id="WHANTIG"/>
<reference evidence="3" key="1">
    <citation type="submission" date="2025-08" db="UniProtKB">
        <authorList>
            <consortium name="RefSeq"/>
        </authorList>
    </citation>
    <scope>IDENTIFICATION</scope>
</reference>
<dbReference type="InterPro" id="IPR002156">
    <property type="entry name" value="RNaseH_domain"/>
</dbReference>
<protein>
    <submittedName>
        <fullName evidence="3">Uncharacterized protein LOC109115191</fullName>
    </submittedName>
</protein>
<dbReference type="SUPFAM" id="SSF53098">
    <property type="entry name" value="Ribonuclease H-like"/>
    <property type="match status" value="2"/>
</dbReference>
<dbReference type="GO" id="GO:0004523">
    <property type="term" value="F:RNA-DNA hybrid ribonuclease activity"/>
    <property type="evidence" value="ECO:0007669"/>
    <property type="project" value="InterPro"/>
</dbReference>
<feature type="domain" description="Integrase catalytic" evidence="1">
    <location>
        <begin position="155"/>
        <end position="321"/>
    </location>
</feature>
<evidence type="ECO:0000259" key="1">
    <source>
        <dbReference type="PROSITE" id="PS50994"/>
    </source>
</evidence>
<proteinExistence type="predicted"/>
<organism evidence="2 3">
    <name type="scientific">Nelumbo nucifera</name>
    <name type="common">Sacred lotus</name>
    <dbReference type="NCBI Taxonomy" id="4432"/>
    <lineage>
        <taxon>Eukaryota</taxon>
        <taxon>Viridiplantae</taxon>
        <taxon>Streptophyta</taxon>
        <taxon>Embryophyta</taxon>
        <taxon>Tracheophyta</taxon>
        <taxon>Spermatophyta</taxon>
        <taxon>Magnoliopsida</taxon>
        <taxon>Proteales</taxon>
        <taxon>Nelumbonaceae</taxon>
        <taxon>Nelumbo</taxon>
    </lineage>
</organism>
<dbReference type="PANTHER" id="PTHR48475">
    <property type="entry name" value="RIBONUCLEASE H"/>
    <property type="match status" value="1"/>
</dbReference>
<evidence type="ECO:0000313" key="3">
    <source>
        <dbReference type="RefSeq" id="XP_019054469.1"/>
    </source>
</evidence>
<dbReference type="InterPro" id="IPR012337">
    <property type="entry name" value="RNaseH-like_sf"/>
</dbReference>
<dbReference type="Gene3D" id="3.30.420.10">
    <property type="entry name" value="Ribonuclease H-like superfamily/Ribonuclease H"/>
    <property type="match status" value="2"/>
</dbReference>
<name>A0A1U8Q6N0_NELNU</name>
<gene>
    <name evidence="3" type="primary">LOC109115191</name>
</gene>
<dbReference type="Proteomes" id="UP000189703">
    <property type="component" value="Unplaced"/>
</dbReference>
<dbReference type="PROSITE" id="PS50994">
    <property type="entry name" value="INTEGRASE"/>
    <property type="match status" value="1"/>
</dbReference>
<dbReference type="Pfam" id="PF13456">
    <property type="entry name" value="RVT_3"/>
    <property type="match status" value="1"/>
</dbReference>
<dbReference type="InterPro" id="IPR001584">
    <property type="entry name" value="Integrase_cat-core"/>
</dbReference>
<dbReference type="RefSeq" id="XP_019054469.1">
    <property type="nucleotide sequence ID" value="XM_019198924.1"/>
</dbReference>
<dbReference type="OrthoDB" id="101614at2759"/>
<dbReference type="InterPro" id="IPR036397">
    <property type="entry name" value="RNaseH_sf"/>
</dbReference>
<dbReference type="KEGG" id="nnu:109115191"/>
<keyword evidence="2" id="KW-1185">Reference proteome</keyword>
<sequence length="350" mass="41298">MVENQALIIGLEMTLDLEIHYLTVYGDSKLVINQLKTKYEVRKDNLVPYHLYAIQLLKEFEHATIEHVPRSENKQAYALANLAVVLALTDVEDWRQPFIDYLQHGKLPEDSKHRVEIRHRAPRFLYYNENLYKRSFNDVYMRCIHGEEVQSAVDQAHSGVCGAYQSRLKLHNRLKRMGFYWPTMHLFILAATDYFSKWDEVVPLREVKKEDVVNFLWTHIVYRYSVPRYIIIDNGKPFSAALVTQFCDKFGIKKRFSTMYNVVANGLVEAFNKTLCKLLEKIMSKSKKDWHECLDEALWAYRTSYRTATNATPFALVYSVEVVLPLERQMNSLRMLSKRELQKMKMQNYD</sequence>
<accession>A0A1U8Q6N0</accession>
<dbReference type="GeneID" id="109115191"/>
<dbReference type="GO" id="GO:0015074">
    <property type="term" value="P:DNA integration"/>
    <property type="evidence" value="ECO:0007669"/>
    <property type="project" value="InterPro"/>
</dbReference>
<dbReference type="AlphaFoldDB" id="A0A1U8Q6N0"/>